<feature type="region of interest" description="Disordered" evidence="1">
    <location>
        <begin position="1"/>
        <end position="26"/>
    </location>
</feature>
<organism evidence="2 3">
    <name type="scientific">Nocardia cyriacigeorgica</name>
    <dbReference type="NCBI Taxonomy" id="135487"/>
    <lineage>
        <taxon>Bacteria</taxon>
        <taxon>Bacillati</taxon>
        <taxon>Actinomycetota</taxon>
        <taxon>Actinomycetes</taxon>
        <taxon>Mycobacteriales</taxon>
        <taxon>Nocardiaceae</taxon>
        <taxon>Nocardia</taxon>
    </lineage>
</organism>
<protein>
    <submittedName>
        <fullName evidence="2">Uncharacterized protein</fullName>
    </submittedName>
</protein>
<evidence type="ECO:0000313" key="3">
    <source>
        <dbReference type="Proteomes" id="UP000471166"/>
    </source>
</evidence>
<dbReference type="Proteomes" id="UP000471166">
    <property type="component" value="Unassembled WGS sequence"/>
</dbReference>
<reference evidence="2 3" key="1">
    <citation type="submission" date="2020-01" db="EMBL/GenBank/DDBJ databases">
        <title>Genetics and antimicrobial susceptibilities of Nocardia species isolated from the soil; a comparison with species isolated from humans.</title>
        <authorList>
            <person name="Carrasco G."/>
            <person name="Monzon S."/>
            <person name="Sansegundo M."/>
            <person name="Garcia E."/>
            <person name="Garrido N."/>
            <person name="Medina M.J."/>
            <person name="Villalon P."/>
            <person name="Ramirez-Arocha A.C."/>
            <person name="Jimenez P."/>
            <person name="Cuesta I."/>
            <person name="Valdezate S."/>
        </authorList>
    </citation>
    <scope>NUCLEOTIDE SEQUENCE [LARGE SCALE GENOMIC DNA]</scope>
    <source>
        <strain evidence="2 3">CNM20110626</strain>
    </source>
</reference>
<proteinExistence type="predicted"/>
<feature type="compositionally biased region" description="Polar residues" evidence="1">
    <location>
        <begin position="7"/>
        <end position="18"/>
    </location>
</feature>
<dbReference type="RefSeq" id="WP_163847101.1">
    <property type="nucleotide sequence ID" value="NZ_JAAGVB010000053.1"/>
</dbReference>
<evidence type="ECO:0000313" key="2">
    <source>
        <dbReference type="EMBL" id="NEW35803.1"/>
    </source>
</evidence>
<evidence type="ECO:0000256" key="1">
    <source>
        <dbReference type="SAM" id="MobiDB-lite"/>
    </source>
</evidence>
<accession>A0A6P1CVX8</accession>
<gene>
    <name evidence="2" type="ORF">GV791_25015</name>
</gene>
<dbReference type="EMBL" id="JAAGVB010000053">
    <property type="protein sequence ID" value="NEW35803.1"/>
    <property type="molecule type" value="Genomic_DNA"/>
</dbReference>
<sequence length="116" mass="12086">MSAIERYTQQSIVPSPSASGGRLSRQTARELAAIDQSTELRSAKIAAAGEVQQAKVDAIARTGAYAMQQAALVAQVQQQLALAAPAASGDLDFIKTMTVIGMGQAVADTARAVNRR</sequence>
<name>A0A6P1CVX8_9NOCA</name>
<comment type="caution">
    <text evidence="2">The sequence shown here is derived from an EMBL/GenBank/DDBJ whole genome shotgun (WGS) entry which is preliminary data.</text>
</comment>
<dbReference type="AlphaFoldDB" id="A0A6P1CVX8"/>